<evidence type="ECO:0000313" key="11">
    <source>
        <dbReference type="EMBL" id="SDK22771.1"/>
    </source>
</evidence>
<evidence type="ECO:0000256" key="4">
    <source>
        <dbReference type="ARBA" id="ARBA00022519"/>
    </source>
</evidence>
<dbReference type="Pfam" id="PF04290">
    <property type="entry name" value="DctQ"/>
    <property type="match status" value="1"/>
</dbReference>
<feature type="transmembrane region" description="Helical" evidence="9">
    <location>
        <begin position="44"/>
        <end position="61"/>
    </location>
</feature>
<evidence type="ECO:0000313" key="12">
    <source>
        <dbReference type="Proteomes" id="UP000198718"/>
    </source>
</evidence>
<evidence type="ECO:0000256" key="8">
    <source>
        <dbReference type="ARBA" id="ARBA00038436"/>
    </source>
</evidence>
<keyword evidence="2" id="KW-0813">Transport</keyword>
<dbReference type="InterPro" id="IPR007387">
    <property type="entry name" value="TRAP_DctQ"/>
</dbReference>
<name>A0A1G9A6D1_9FIRM</name>
<dbReference type="Proteomes" id="UP000198718">
    <property type="component" value="Unassembled WGS sequence"/>
</dbReference>
<dbReference type="RefSeq" id="WP_090551305.1">
    <property type="nucleotide sequence ID" value="NZ_FNFP01000001.1"/>
</dbReference>
<organism evidence="11 12">
    <name type="scientific">Natronincola ferrireducens</name>
    <dbReference type="NCBI Taxonomy" id="393762"/>
    <lineage>
        <taxon>Bacteria</taxon>
        <taxon>Bacillati</taxon>
        <taxon>Bacillota</taxon>
        <taxon>Clostridia</taxon>
        <taxon>Peptostreptococcales</taxon>
        <taxon>Natronincolaceae</taxon>
        <taxon>Natronincola</taxon>
    </lineage>
</organism>
<comment type="subcellular location">
    <subcellularLocation>
        <location evidence="1">Cell inner membrane</location>
        <topology evidence="1">Multi-pass membrane protein</topology>
    </subcellularLocation>
</comment>
<comment type="similarity">
    <text evidence="8">Belongs to the TRAP transporter small permease family.</text>
</comment>
<evidence type="ECO:0000256" key="5">
    <source>
        <dbReference type="ARBA" id="ARBA00022692"/>
    </source>
</evidence>
<reference evidence="11 12" key="1">
    <citation type="submission" date="2016-10" db="EMBL/GenBank/DDBJ databases">
        <authorList>
            <person name="de Groot N.N."/>
        </authorList>
    </citation>
    <scope>NUCLEOTIDE SEQUENCE [LARGE SCALE GENOMIC DNA]</scope>
    <source>
        <strain evidence="11 12">DSM 18346</strain>
    </source>
</reference>
<keyword evidence="4" id="KW-0997">Cell inner membrane</keyword>
<dbReference type="STRING" id="393762.SAMN05660472_01070"/>
<dbReference type="GO" id="GO:0015740">
    <property type="term" value="P:C4-dicarboxylate transport"/>
    <property type="evidence" value="ECO:0007669"/>
    <property type="project" value="TreeGrafter"/>
</dbReference>
<evidence type="ECO:0000256" key="3">
    <source>
        <dbReference type="ARBA" id="ARBA00022475"/>
    </source>
</evidence>
<evidence type="ECO:0000259" key="10">
    <source>
        <dbReference type="Pfam" id="PF04290"/>
    </source>
</evidence>
<keyword evidence="12" id="KW-1185">Reference proteome</keyword>
<feature type="transmembrane region" description="Helical" evidence="9">
    <location>
        <begin position="122"/>
        <end position="141"/>
    </location>
</feature>
<accession>A0A1G9A6D1</accession>
<feature type="transmembrane region" description="Helical" evidence="9">
    <location>
        <begin position="12"/>
        <end position="32"/>
    </location>
</feature>
<dbReference type="OrthoDB" id="45144at2"/>
<dbReference type="GO" id="GO:0005886">
    <property type="term" value="C:plasma membrane"/>
    <property type="evidence" value="ECO:0007669"/>
    <property type="project" value="UniProtKB-SubCell"/>
</dbReference>
<protein>
    <submittedName>
        <fullName evidence="11">TRAP-type C4-dicarboxylate transport system, small permease component</fullName>
    </submittedName>
</protein>
<keyword evidence="7 9" id="KW-0472">Membrane</keyword>
<evidence type="ECO:0000256" key="9">
    <source>
        <dbReference type="SAM" id="Phobius"/>
    </source>
</evidence>
<feature type="transmembrane region" description="Helical" evidence="9">
    <location>
        <begin position="82"/>
        <end position="102"/>
    </location>
</feature>
<proteinExistence type="inferred from homology"/>
<evidence type="ECO:0000256" key="1">
    <source>
        <dbReference type="ARBA" id="ARBA00004429"/>
    </source>
</evidence>
<feature type="domain" description="Tripartite ATP-independent periplasmic transporters DctQ component" evidence="10">
    <location>
        <begin position="20"/>
        <end position="146"/>
    </location>
</feature>
<dbReference type="EMBL" id="FNFP01000001">
    <property type="protein sequence ID" value="SDK22771.1"/>
    <property type="molecule type" value="Genomic_DNA"/>
</dbReference>
<dbReference type="GO" id="GO:0022857">
    <property type="term" value="F:transmembrane transporter activity"/>
    <property type="evidence" value="ECO:0007669"/>
    <property type="project" value="TreeGrafter"/>
</dbReference>
<evidence type="ECO:0000256" key="2">
    <source>
        <dbReference type="ARBA" id="ARBA00022448"/>
    </source>
</evidence>
<keyword evidence="6 9" id="KW-1133">Transmembrane helix</keyword>
<dbReference type="AlphaFoldDB" id="A0A1G9A6D1"/>
<evidence type="ECO:0000256" key="6">
    <source>
        <dbReference type="ARBA" id="ARBA00022989"/>
    </source>
</evidence>
<dbReference type="InterPro" id="IPR055348">
    <property type="entry name" value="DctQ"/>
</dbReference>
<keyword evidence="3" id="KW-1003">Cell membrane</keyword>
<dbReference type="PANTHER" id="PTHR35011:SF5">
    <property type="entry name" value="SIALIC ACID TRAP TRANSPORTER SMALL PERMEASE PROTEIN SIAQ"/>
    <property type="match status" value="1"/>
</dbReference>
<keyword evidence="5 9" id="KW-0812">Transmembrane</keyword>
<dbReference type="PANTHER" id="PTHR35011">
    <property type="entry name" value="2,3-DIKETO-L-GULONATE TRAP TRANSPORTER SMALL PERMEASE PROTEIN YIAM"/>
    <property type="match status" value="1"/>
</dbReference>
<sequence length="152" mass="17755">MRRFLKNFEEYVGGTLFIVMFIVLVAQIIARQVFDQPIKWSEELARFLFVYIGFLGVSAGIKDGQHVAITFLLEKFPPKIQRVMQIVFQLAILGILVVLFIIGVRMTIRKIPVTIVSLKISYMYMYIALPITTLLMIYRLLERNFNEFIRKS</sequence>
<evidence type="ECO:0000256" key="7">
    <source>
        <dbReference type="ARBA" id="ARBA00023136"/>
    </source>
</evidence>
<gene>
    <name evidence="11" type="ORF">SAMN05660472_01070</name>
</gene>